<proteinExistence type="predicted"/>
<dbReference type="InterPro" id="IPR011611">
    <property type="entry name" value="PfkB_dom"/>
</dbReference>
<protein>
    <submittedName>
        <fullName evidence="4">Adenosine kinase</fullName>
    </submittedName>
</protein>
<feature type="domain" description="Carbohydrate kinase PfkB" evidence="3">
    <location>
        <begin position="42"/>
        <end position="291"/>
    </location>
</feature>
<keyword evidence="5" id="KW-1185">Reference proteome</keyword>
<gene>
    <name evidence="4" type="ORF">SAMN02746041_00116</name>
</gene>
<dbReference type="PROSITE" id="PS00584">
    <property type="entry name" value="PFKB_KINASES_2"/>
    <property type="match status" value="1"/>
</dbReference>
<accession>A0A1W1WYF6</accession>
<organism evidence="4 5">
    <name type="scientific">Desulfacinum hydrothermale DSM 13146</name>
    <dbReference type="NCBI Taxonomy" id="1121390"/>
    <lineage>
        <taxon>Bacteria</taxon>
        <taxon>Pseudomonadati</taxon>
        <taxon>Thermodesulfobacteriota</taxon>
        <taxon>Syntrophobacteria</taxon>
        <taxon>Syntrophobacterales</taxon>
        <taxon>Syntrophobacteraceae</taxon>
        <taxon>Desulfacinum</taxon>
    </lineage>
</organism>
<dbReference type="AlphaFoldDB" id="A0A1W1WYF6"/>
<dbReference type="EMBL" id="FWXF01000001">
    <property type="protein sequence ID" value="SMC16600.1"/>
    <property type="molecule type" value="Genomic_DNA"/>
</dbReference>
<dbReference type="SUPFAM" id="SSF53613">
    <property type="entry name" value="Ribokinase-like"/>
    <property type="match status" value="1"/>
</dbReference>
<dbReference type="OrthoDB" id="9779730at2"/>
<dbReference type="PANTHER" id="PTHR10584">
    <property type="entry name" value="SUGAR KINASE"/>
    <property type="match status" value="1"/>
</dbReference>
<sequence>MNIFISGSLAYDRIMDFPGHFADHILPNKIHMLNVCFNINGLVEKFGGTAGNIAYTLALLGEKPAIVAAAGDDFDRYERWLDTNGLPRTWIKRIPDVLTAGAYITTDLNDNQITAFNPGAMAFEADLPTLDDGALPALVHIGPGNKNDMQGLAERCRRAQVPFVFDPGQSLNIWTGEEIARAVQGALCFISNEYELSHFLKMTGWRREDLERRVSMVVVTRGPEGSVLRLEGQETLVPAAVPRQVVDPTGAGDAYRGGFLKGLAAGKDPLVCCQLGSVAASFAVECHGTQEHVFSAQDFGARYQAHFGPLEGDLLSRRQTKD</sequence>
<dbReference type="Pfam" id="PF00294">
    <property type="entry name" value="PfkB"/>
    <property type="match status" value="1"/>
</dbReference>
<keyword evidence="1" id="KW-0808">Transferase</keyword>
<dbReference type="PANTHER" id="PTHR10584:SF166">
    <property type="entry name" value="RIBOKINASE"/>
    <property type="match status" value="1"/>
</dbReference>
<evidence type="ECO:0000313" key="4">
    <source>
        <dbReference type="EMBL" id="SMC16600.1"/>
    </source>
</evidence>
<evidence type="ECO:0000256" key="1">
    <source>
        <dbReference type="ARBA" id="ARBA00022679"/>
    </source>
</evidence>
<dbReference type="CDD" id="cd01942">
    <property type="entry name" value="ribokinase_group_A"/>
    <property type="match status" value="1"/>
</dbReference>
<evidence type="ECO:0000259" key="3">
    <source>
        <dbReference type="Pfam" id="PF00294"/>
    </source>
</evidence>
<dbReference type="InterPro" id="IPR002173">
    <property type="entry name" value="Carboh/pur_kinase_PfkB_CS"/>
</dbReference>
<keyword evidence="2 4" id="KW-0418">Kinase</keyword>
<dbReference type="Gene3D" id="3.40.1190.20">
    <property type="match status" value="1"/>
</dbReference>
<dbReference type="Proteomes" id="UP000192783">
    <property type="component" value="Unassembled WGS sequence"/>
</dbReference>
<dbReference type="STRING" id="1121390.SAMN02746041_00116"/>
<dbReference type="GO" id="GO:0016301">
    <property type="term" value="F:kinase activity"/>
    <property type="evidence" value="ECO:0007669"/>
    <property type="project" value="UniProtKB-KW"/>
</dbReference>
<dbReference type="RefSeq" id="WP_084055601.1">
    <property type="nucleotide sequence ID" value="NZ_FWXF01000001.1"/>
</dbReference>
<dbReference type="PROSITE" id="PS00583">
    <property type="entry name" value="PFKB_KINASES_1"/>
    <property type="match status" value="1"/>
</dbReference>
<reference evidence="4 5" key="1">
    <citation type="submission" date="2017-04" db="EMBL/GenBank/DDBJ databases">
        <authorList>
            <person name="Afonso C.L."/>
            <person name="Miller P.J."/>
            <person name="Scott M.A."/>
            <person name="Spackman E."/>
            <person name="Goraichik I."/>
            <person name="Dimitrov K.M."/>
            <person name="Suarez D.L."/>
            <person name="Swayne D.E."/>
        </authorList>
    </citation>
    <scope>NUCLEOTIDE SEQUENCE [LARGE SCALE GENOMIC DNA]</scope>
    <source>
        <strain evidence="4 5">DSM 13146</strain>
    </source>
</reference>
<dbReference type="InterPro" id="IPR029056">
    <property type="entry name" value="Ribokinase-like"/>
</dbReference>
<evidence type="ECO:0000313" key="5">
    <source>
        <dbReference type="Proteomes" id="UP000192783"/>
    </source>
</evidence>
<evidence type="ECO:0000256" key="2">
    <source>
        <dbReference type="ARBA" id="ARBA00022777"/>
    </source>
</evidence>
<name>A0A1W1WYF6_9BACT</name>